<comment type="similarity">
    <text evidence="1">Belongs to the short-chain dehydrogenases/reductases (SDR) family.</text>
</comment>
<accession>A0A0C9VQQ5</accession>
<dbReference type="GO" id="GO:0005737">
    <property type="term" value="C:cytoplasm"/>
    <property type="evidence" value="ECO:0007669"/>
    <property type="project" value="TreeGrafter"/>
</dbReference>
<evidence type="ECO:0000256" key="2">
    <source>
        <dbReference type="ARBA" id="ARBA00022857"/>
    </source>
</evidence>
<evidence type="ECO:0000313" key="5">
    <source>
        <dbReference type="Proteomes" id="UP000054279"/>
    </source>
</evidence>
<dbReference type="AlphaFoldDB" id="A0A0C9VQQ5"/>
<evidence type="ECO:0000256" key="3">
    <source>
        <dbReference type="ARBA" id="ARBA00023002"/>
    </source>
</evidence>
<dbReference type="HOGENOM" id="CLU_010194_9_1_1"/>
<keyword evidence="5" id="KW-1185">Reference proteome</keyword>
<dbReference type="Gene3D" id="3.40.50.720">
    <property type="entry name" value="NAD(P)-binding Rossmann-like Domain"/>
    <property type="match status" value="1"/>
</dbReference>
<evidence type="ECO:0000313" key="4">
    <source>
        <dbReference type="EMBL" id="KIJ40231.1"/>
    </source>
</evidence>
<keyword evidence="2" id="KW-0521">NADP</keyword>
<dbReference type="GO" id="GO:0016491">
    <property type="term" value="F:oxidoreductase activity"/>
    <property type="evidence" value="ECO:0007669"/>
    <property type="project" value="UniProtKB-KW"/>
</dbReference>
<gene>
    <name evidence="4" type="ORF">M422DRAFT_174012</name>
</gene>
<dbReference type="OrthoDB" id="9876299at2759"/>
<evidence type="ECO:0000256" key="1">
    <source>
        <dbReference type="ARBA" id="ARBA00006484"/>
    </source>
</evidence>
<dbReference type="PRINTS" id="PR00081">
    <property type="entry name" value="GDHRDH"/>
</dbReference>
<name>A0A0C9VQQ5_SPHS4</name>
<evidence type="ECO:0008006" key="6">
    <source>
        <dbReference type="Google" id="ProtNLM"/>
    </source>
</evidence>
<dbReference type="Proteomes" id="UP000054279">
    <property type="component" value="Unassembled WGS sequence"/>
</dbReference>
<dbReference type="InterPro" id="IPR051468">
    <property type="entry name" value="Fungal_SecMetab_SDRs"/>
</dbReference>
<dbReference type="SUPFAM" id="SSF51735">
    <property type="entry name" value="NAD(P)-binding Rossmann-fold domains"/>
    <property type="match status" value="1"/>
</dbReference>
<protein>
    <recommendedName>
        <fullName evidence="6">NAD(P)-binding protein</fullName>
    </recommendedName>
</protein>
<proteinExistence type="inferred from homology"/>
<dbReference type="CDD" id="cd05325">
    <property type="entry name" value="carb_red_sniffer_like_SDR_c"/>
    <property type="match status" value="1"/>
</dbReference>
<dbReference type="PANTHER" id="PTHR43544:SF7">
    <property type="entry name" value="NADB-LER2"/>
    <property type="match status" value="1"/>
</dbReference>
<dbReference type="EMBL" id="KN837145">
    <property type="protein sequence ID" value="KIJ40231.1"/>
    <property type="molecule type" value="Genomic_DNA"/>
</dbReference>
<sequence length="237" mass="25714">MYTWLITGSSRGIGLEFVRQILAGGDRVFATARNPDKSPELQEIAAAAEPGHVHLVQLDTRDAESIKAAAKKVEELLNGDGLDYLLNNAARVSGGNDSPTTIDPDNFMDFMRVNILGPALVFQAFVPALDRSKRPEGPVVMNTTSGLGSIGLDCGVKNASYSISKCGLQMLTYKESKEKPNIICFVLDPGWVKTEMGGEGAFLEIPFSVSHQYKVITSATQKDNGGFKRYDGENLPW</sequence>
<dbReference type="PANTHER" id="PTHR43544">
    <property type="entry name" value="SHORT-CHAIN DEHYDROGENASE/REDUCTASE"/>
    <property type="match status" value="1"/>
</dbReference>
<organism evidence="4 5">
    <name type="scientific">Sphaerobolus stellatus (strain SS14)</name>
    <dbReference type="NCBI Taxonomy" id="990650"/>
    <lineage>
        <taxon>Eukaryota</taxon>
        <taxon>Fungi</taxon>
        <taxon>Dikarya</taxon>
        <taxon>Basidiomycota</taxon>
        <taxon>Agaricomycotina</taxon>
        <taxon>Agaricomycetes</taxon>
        <taxon>Phallomycetidae</taxon>
        <taxon>Geastrales</taxon>
        <taxon>Sphaerobolaceae</taxon>
        <taxon>Sphaerobolus</taxon>
    </lineage>
</organism>
<dbReference type="InterPro" id="IPR002347">
    <property type="entry name" value="SDR_fam"/>
</dbReference>
<reference evidence="4 5" key="1">
    <citation type="submission" date="2014-06" db="EMBL/GenBank/DDBJ databases">
        <title>Evolutionary Origins and Diversification of the Mycorrhizal Mutualists.</title>
        <authorList>
            <consortium name="DOE Joint Genome Institute"/>
            <consortium name="Mycorrhizal Genomics Consortium"/>
            <person name="Kohler A."/>
            <person name="Kuo A."/>
            <person name="Nagy L.G."/>
            <person name="Floudas D."/>
            <person name="Copeland A."/>
            <person name="Barry K.W."/>
            <person name="Cichocki N."/>
            <person name="Veneault-Fourrey C."/>
            <person name="LaButti K."/>
            <person name="Lindquist E.A."/>
            <person name="Lipzen A."/>
            <person name="Lundell T."/>
            <person name="Morin E."/>
            <person name="Murat C."/>
            <person name="Riley R."/>
            <person name="Ohm R."/>
            <person name="Sun H."/>
            <person name="Tunlid A."/>
            <person name="Henrissat B."/>
            <person name="Grigoriev I.V."/>
            <person name="Hibbett D.S."/>
            <person name="Martin F."/>
        </authorList>
    </citation>
    <scope>NUCLEOTIDE SEQUENCE [LARGE SCALE GENOMIC DNA]</scope>
    <source>
        <strain evidence="4 5">SS14</strain>
    </source>
</reference>
<dbReference type="Pfam" id="PF00106">
    <property type="entry name" value="adh_short"/>
    <property type="match status" value="1"/>
</dbReference>
<keyword evidence="3" id="KW-0560">Oxidoreductase</keyword>
<dbReference type="InterPro" id="IPR036291">
    <property type="entry name" value="NAD(P)-bd_dom_sf"/>
</dbReference>